<keyword evidence="8" id="KW-1185">Reference proteome</keyword>
<evidence type="ECO:0000313" key="7">
    <source>
        <dbReference type="EMBL" id="KAG7594896.1"/>
    </source>
</evidence>
<keyword evidence="2" id="KW-0929">Antimicrobial</keyword>
<evidence type="ECO:0000256" key="5">
    <source>
        <dbReference type="ARBA" id="ARBA00023157"/>
    </source>
</evidence>
<reference evidence="7 8" key="1">
    <citation type="submission" date="2020-12" db="EMBL/GenBank/DDBJ databases">
        <title>Concerted genomic and epigenomic changes stabilize Arabidopsis allopolyploids.</title>
        <authorList>
            <person name="Chen Z."/>
        </authorList>
    </citation>
    <scope>NUCLEOTIDE SEQUENCE [LARGE SCALE GENOMIC DNA]</scope>
    <source>
        <strain evidence="7">Allo738</strain>
        <tissue evidence="7">Leaf</tissue>
    </source>
</reference>
<comment type="similarity">
    <text evidence="1">Belongs to the DEFL family.</text>
</comment>
<evidence type="ECO:0000256" key="3">
    <source>
        <dbReference type="ARBA" id="ARBA00022577"/>
    </source>
</evidence>
<evidence type="ECO:0000256" key="6">
    <source>
        <dbReference type="SAM" id="Phobius"/>
    </source>
</evidence>
<name>A0A8T2C9D6_9BRAS</name>
<evidence type="ECO:0000313" key="8">
    <source>
        <dbReference type="Proteomes" id="UP000694240"/>
    </source>
</evidence>
<dbReference type="GO" id="GO:0050832">
    <property type="term" value="P:defense response to fungus"/>
    <property type="evidence" value="ECO:0007669"/>
    <property type="project" value="UniProtKB-KW"/>
</dbReference>
<dbReference type="AlphaFoldDB" id="A0A8T2C9D6"/>
<keyword evidence="7" id="KW-0167">Capsid protein</keyword>
<dbReference type="Pfam" id="PF07333">
    <property type="entry name" value="SLR1-BP"/>
    <property type="match status" value="1"/>
</dbReference>
<keyword evidence="3" id="KW-0295">Fungicide</keyword>
<evidence type="ECO:0000256" key="4">
    <source>
        <dbReference type="ARBA" id="ARBA00022821"/>
    </source>
</evidence>
<dbReference type="EMBL" id="JAEFBK010000006">
    <property type="protein sequence ID" value="KAG7594896.1"/>
    <property type="molecule type" value="Genomic_DNA"/>
</dbReference>
<dbReference type="Proteomes" id="UP000694240">
    <property type="component" value="Chromosome 6"/>
</dbReference>
<evidence type="ECO:0000256" key="2">
    <source>
        <dbReference type="ARBA" id="ARBA00022529"/>
    </source>
</evidence>
<organism evidence="7 8">
    <name type="scientific">Arabidopsis thaliana x Arabidopsis arenosa</name>
    <dbReference type="NCBI Taxonomy" id="1240361"/>
    <lineage>
        <taxon>Eukaryota</taxon>
        <taxon>Viridiplantae</taxon>
        <taxon>Streptophyta</taxon>
        <taxon>Embryophyta</taxon>
        <taxon>Tracheophyta</taxon>
        <taxon>Spermatophyta</taxon>
        <taxon>Magnoliopsida</taxon>
        <taxon>eudicotyledons</taxon>
        <taxon>Gunneridae</taxon>
        <taxon>Pentapetalae</taxon>
        <taxon>rosids</taxon>
        <taxon>malvids</taxon>
        <taxon>Brassicales</taxon>
        <taxon>Brassicaceae</taxon>
        <taxon>Camelineae</taxon>
        <taxon>Arabidopsis</taxon>
    </lineage>
</organism>
<keyword evidence="5" id="KW-1015">Disulfide bond</keyword>
<keyword evidence="6" id="KW-0472">Membrane</keyword>
<keyword evidence="7" id="KW-0946">Virion</keyword>
<sequence length="96" mass="10835">MRSKRNPLSATIITIFTILAIGVMVMEIMGQKLCFEVLPNTYGVSLSSSTCVIQWCATQCKRKEANGIGTCKPRPNQEKVQYRKLKEECHCVYKCS</sequence>
<keyword evidence="4" id="KW-0611">Plant defense</keyword>
<comment type="caution">
    <text evidence="7">The sequence shown here is derived from an EMBL/GenBank/DDBJ whole genome shotgun (WGS) entry which is preliminary data.</text>
</comment>
<keyword evidence="6" id="KW-1133">Transmembrane helix</keyword>
<evidence type="ECO:0000256" key="1">
    <source>
        <dbReference type="ARBA" id="ARBA00006722"/>
    </source>
</evidence>
<gene>
    <name evidence="7" type="ORF">ISN45_Aa01g036210</name>
</gene>
<feature type="transmembrane region" description="Helical" evidence="6">
    <location>
        <begin position="7"/>
        <end position="26"/>
    </location>
</feature>
<protein>
    <submittedName>
        <fullName evidence="7">S locus-related glycoprotein 1 binding pollen coat protein</fullName>
    </submittedName>
</protein>
<proteinExistence type="inferred from homology"/>
<dbReference type="InterPro" id="IPR010851">
    <property type="entry name" value="DEFL"/>
</dbReference>
<keyword evidence="6" id="KW-0812">Transmembrane</keyword>
<dbReference type="GO" id="GO:0031640">
    <property type="term" value="P:killing of cells of another organism"/>
    <property type="evidence" value="ECO:0007669"/>
    <property type="project" value="UniProtKB-KW"/>
</dbReference>
<accession>A0A8T2C9D6</accession>